<evidence type="ECO:0000313" key="3">
    <source>
        <dbReference type="EMBL" id="KZP21331.1"/>
    </source>
</evidence>
<dbReference type="EMBL" id="KV417548">
    <property type="protein sequence ID" value="KZP21331.1"/>
    <property type="molecule type" value="Genomic_DNA"/>
</dbReference>
<sequence length="203" mass="22536">MNRLRKSSTPSTIQQVPSARASASDPNVAIVRGNTPQHSAVAPTSGPSFESVRPKTSGEHYWAARALKAETRLTEGLVHNREVKGVRLIEDEKRKREVSALARRHEEREAKLEKLVYLLLAFLAFLVTVVSYLLYATSKQCVPQQSRWSLPSHFTIPILSPFASVVEHETSVFGAKVILACAALSAGLAYFMFRHWLARSKAP</sequence>
<organism evidence="3 4">
    <name type="scientific">Athelia psychrophila</name>
    <dbReference type="NCBI Taxonomy" id="1759441"/>
    <lineage>
        <taxon>Eukaryota</taxon>
        <taxon>Fungi</taxon>
        <taxon>Dikarya</taxon>
        <taxon>Basidiomycota</taxon>
        <taxon>Agaricomycotina</taxon>
        <taxon>Agaricomycetes</taxon>
        <taxon>Agaricomycetidae</taxon>
        <taxon>Atheliales</taxon>
        <taxon>Atheliaceae</taxon>
        <taxon>Athelia</taxon>
    </lineage>
</organism>
<gene>
    <name evidence="3" type="ORF">FIBSPDRAFT_740782</name>
</gene>
<evidence type="ECO:0000256" key="1">
    <source>
        <dbReference type="SAM" id="MobiDB-lite"/>
    </source>
</evidence>
<keyword evidence="2" id="KW-0472">Membrane</keyword>
<evidence type="ECO:0000256" key="2">
    <source>
        <dbReference type="SAM" id="Phobius"/>
    </source>
</evidence>
<dbReference type="Proteomes" id="UP000076532">
    <property type="component" value="Unassembled WGS sequence"/>
</dbReference>
<protein>
    <recommendedName>
        <fullName evidence="5">Transmembrane protein</fullName>
    </recommendedName>
</protein>
<evidence type="ECO:0000313" key="4">
    <source>
        <dbReference type="Proteomes" id="UP000076532"/>
    </source>
</evidence>
<keyword evidence="4" id="KW-1185">Reference proteome</keyword>
<keyword evidence="2" id="KW-1133">Transmembrane helix</keyword>
<dbReference type="AlphaFoldDB" id="A0A166JY35"/>
<feature type="region of interest" description="Disordered" evidence="1">
    <location>
        <begin position="1"/>
        <end position="54"/>
    </location>
</feature>
<keyword evidence="2" id="KW-0812">Transmembrane</keyword>
<name>A0A166JY35_9AGAM</name>
<proteinExistence type="predicted"/>
<feature type="transmembrane region" description="Helical" evidence="2">
    <location>
        <begin position="115"/>
        <end position="135"/>
    </location>
</feature>
<evidence type="ECO:0008006" key="5">
    <source>
        <dbReference type="Google" id="ProtNLM"/>
    </source>
</evidence>
<feature type="transmembrane region" description="Helical" evidence="2">
    <location>
        <begin position="173"/>
        <end position="193"/>
    </location>
</feature>
<accession>A0A166JY35</accession>
<reference evidence="3 4" key="1">
    <citation type="journal article" date="2016" name="Mol. Biol. Evol.">
        <title>Comparative Genomics of Early-Diverging Mushroom-Forming Fungi Provides Insights into the Origins of Lignocellulose Decay Capabilities.</title>
        <authorList>
            <person name="Nagy L.G."/>
            <person name="Riley R."/>
            <person name="Tritt A."/>
            <person name="Adam C."/>
            <person name="Daum C."/>
            <person name="Floudas D."/>
            <person name="Sun H."/>
            <person name="Yadav J.S."/>
            <person name="Pangilinan J."/>
            <person name="Larsson K.H."/>
            <person name="Matsuura K."/>
            <person name="Barry K."/>
            <person name="Labutti K."/>
            <person name="Kuo R."/>
            <person name="Ohm R.A."/>
            <person name="Bhattacharya S.S."/>
            <person name="Shirouzu T."/>
            <person name="Yoshinaga Y."/>
            <person name="Martin F.M."/>
            <person name="Grigoriev I.V."/>
            <person name="Hibbett D.S."/>
        </authorList>
    </citation>
    <scope>NUCLEOTIDE SEQUENCE [LARGE SCALE GENOMIC DNA]</scope>
    <source>
        <strain evidence="3 4">CBS 109695</strain>
    </source>
</reference>
<feature type="compositionally biased region" description="Polar residues" evidence="1">
    <location>
        <begin position="7"/>
        <end position="17"/>
    </location>
</feature>
<dbReference type="OrthoDB" id="3265172at2759"/>